<dbReference type="InterPro" id="IPR011576">
    <property type="entry name" value="Pyridox_Oxase_N"/>
</dbReference>
<gene>
    <name evidence="2" type="ORF">SRB5_13890</name>
</gene>
<evidence type="ECO:0000313" key="3">
    <source>
        <dbReference type="Proteomes" id="UP000466345"/>
    </source>
</evidence>
<dbReference type="AlphaFoldDB" id="A0A7K0CET6"/>
<dbReference type="PANTHER" id="PTHR42815">
    <property type="entry name" value="FAD-BINDING, PUTATIVE (AFU_ORTHOLOGUE AFUA_6G07600)-RELATED"/>
    <property type="match status" value="1"/>
</dbReference>
<name>A0A7K0CET6_9ACTN</name>
<dbReference type="InterPro" id="IPR012349">
    <property type="entry name" value="Split_barrel_FMN-bd"/>
</dbReference>
<feature type="domain" description="Pyridoxamine 5'-phosphate oxidase N-terminal" evidence="1">
    <location>
        <begin position="165"/>
        <end position="266"/>
    </location>
</feature>
<comment type="caution">
    <text evidence="2">The sequence shown here is derived from an EMBL/GenBank/DDBJ whole genome shotgun (WGS) entry which is preliminary data.</text>
</comment>
<dbReference type="EMBL" id="WEGJ01000003">
    <property type="protein sequence ID" value="MQY11274.1"/>
    <property type="molecule type" value="Genomic_DNA"/>
</dbReference>
<dbReference type="SUPFAM" id="SSF50475">
    <property type="entry name" value="FMN-binding split barrel"/>
    <property type="match status" value="1"/>
</dbReference>
<sequence>MATYTTGERDVQHRAGLSGPAANALRGIRPAVPQVAADFLAAQPMLVVGATAPGGAIWATVLTGEPGFLGVPDPGVLTIGARPLPEDPLAGALAAPAARLGSIAIEPATRRRMRLNGVSRPAGEGLRVQLDQVISNCPKYVQKRSFTRVPPGPRAAHRGDRLTTAQQLAIATADTFFVATASPAGDADASHRGGNPGFVSVLSPTRLRWPDYRGNAMFLTLGNLALNPSAGLVFPDWDTGTLLQVSGSAEVVWEGTERSVELEVREVSEITGAVPLRWGEVEYSRFNPPV</sequence>
<reference evidence="2 3" key="1">
    <citation type="submission" date="2019-10" db="EMBL/GenBank/DDBJ databases">
        <title>Streptomyces smaragdinus sp. nov. and Streptomyces fabii sp. nov., isolated from the gut of fungus growing-termite Macrotermes natalensis.</title>
        <authorList>
            <person name="Schwitalla J."/>
            <person name="Benndorf R."/>
            <person name="Martin K."/>
            <person name="De Beer W."/>
            <person name="Kaster A.-K."/>
            <person name="Vollmers J."/>
            <person name="Poulsen M."/>
            <person name="Beemelmanns C."/>
        </authorList>
    </citation>
    <scope>NUCLEOTIDE SEQUENCE [LARGE SCALE GENOMIC DNA]</scope>
    <source>
        <strain evidence="2 3">RB5</strain>
    </source>
</reference>
<dbReference type="Proteomes" id="UP000466345">
    <property type="component" value="Unassembled WGS sequence"/>
</dbReference>
<organism evidence="2 3">
    <name type="scientific">Streptomyces smaragdinus</name>
    <dbReference type="NCBI Taxonomy" id="2585196"/>
    <lineage>
        <taxon>Bacteria</taxon>
        <taxon>Bacillati</taxon>
        <taxon>Actinomycetota</taxon>
        <taxon>Actinomycetes</taxon>
        <taxon>Kitasatosporales</taxon>
        <taxon>Streptomycetaceae</taxon>
        <taxon>Streptomyces</taxon>
    </lineage>
</organism>
<keyword evidence="3" id="KW-1185">Reference proteome</keyword>
<dbReference type="OrthoDB" id="9786134at2"/>
<dbReference type="RefSeq" id="WP_153450556.1">
    <property type="nucleotide sequence ID" value="NZ_WEGJ01000003.1"/>
</dbReference>
<proteinExistence type="predicted"/>
<dbReference type="Pfam" id="PF01243">
    <property type="entry name" value="PNPOx_N"/>
    <property type="match status" value="1"/>
</dbReference>
<dbReference type="Gene3D" id="2.30.110.10">
    <property type="entry name" value="Electron Transport, Fmn-binding Protein, Chain A"/>
    <property type="match status" value="1"/>
</dbReference>
<accession>A0A7K0CET6</accession>
<dbReference type="PANTHER" id="PTHR42815:SF2">
    <property type="entry name" value="FAD-BINDING, PUTATIVE (AFU_ORTHOLOGUE AFUA_6G07600)-RELATED"/>
    <property type="match status" value="1"/>
</dbReference>
<protein>
    <recommendedName>
        <fullName evidence="1">Pyridoxamine 5'-phosphate oxidase N-terminal domain-containing protein</fullName>
    </recommendedName>
</protein>
<evidence type="ECO:0000313" key="2">
    <source>
        <dbReference type="EMBL" id="MQY11274.1"/>
    </source>
</evidence>
<evidence type="ECO:0000259" key="1">
    <source>
        <dbReference type="Pfam" id="PF01243"/>
    </source>
</evidence>